<proteinExistence type="predicted"/>
<evidence type="ECO:0000256" key="1">
    <source>
        <dbReference type="SAM" id="MobiDB-lite"/>
    </source>
</evidence>
<accession>A0A6A6W193</accession>
<evidence type="ECO:0000313" key="3">
    <source>
        <dbReference type="Proteomes" id="UP000799437"/>
    </source>
</evidence>
<feature type="region of interest" description="Disordered" evidence="1">
    <location>
        <begin position="1"/>
        <end position="27"/>
    </location>
</feature>
<gene>
    <name evidence="2" type="ORF">EJ05DRAFT_502184</name>
</gene>
<name>A0A6A6W193_9PEZI</name>
<dbReference type="AlphaFoldDB" id="A0A6A6W193"/>
<dbReference type="GeneID" id="54488271"/>
<dbReference type="Proteomes" id="UP000799437">
    <property type="component" value="Unassembled WGS sequence"/>
</dbReference>
<reference evidence="2" key="1">
    <citation type="journal article" date="2020" name="Stud. Mycol.">
        <title>101 Dothideomycetes genomes: a test case for predicting lifestyles and emergence of pathogens.</title>
        <authorList>
            <person name="Haridas S."/>
            <person name="Albert R."/>
            <person name="Binder M."/>
            <person name="Bloem J."/>
            <person name="Labutti K."/>
            <person name="Salamov A."/>
            <person name="Andreopoulos B."/>
            <person name="Baker S."/>
            <person name="Barry K."/>
            <person name="Bills G."/>
            <person name="Bluhm B."/>
            <person name="Cannon C."/>
            <person name="Castanera R."/>
            <person name="Culley D."/>
            <person name="Daum C."/>
            <person name="Ezra D."/>
            <person name="Gonzalez J."/>
            <person name="Henrissat B."/>
            <person name="Kuo A."/>
            <person name="Liang C."/>
            <person name="Lipzen A."/>
            <person name="Lutzoni F."/>
            <person name="Magnuson J."/>
            <person name="Mondo S."/>
            <person name="Nolan M."/>
            <person name="Ohm R."/>
            <person name="Pangilinan J."/>
            <person name="Park H.-J."/>
            <person name="Ramirez L."/>
            <person name="Alfaro M."/>
            <person name="Sun H."/>
            <person name="Tritt A."/>
            <person name="Yoshinaga Y."/>
            <person name="Zwiers L.-H."/>
            <person name="Turgeon B."/>
            <person name="Goodwin S."/>
            <person name="Spatafora J."/>
            <person name="Crous P."/>
            <person name="Grigoriev I."/>
        </authorList>
    </citation>
    <scope>NUCLEOTIDE SEQUENCE</scope>
    <source>
        <strain evidence="2">CBS 121739</strain>
    </source>
</reference>
<dbReference type="EMBL" id="ML996575">
    <property type="protein sequence ID" value="KAF2756688.1"/>
    <property type="molecule type" value="Genomic_DNA"/>
</dbReference>
<dbReference type="RefSeq" id="XP_033599139.1">
    <property type="nucleotide sequence ID" value="XM_033747217.1"/>
</dbReference>
<evidence type="ECO:0000313" key="2">
    <source>
        <dbReference type="EMBL" id="KAF2756688.1"/>
    </source>
</evidence>
<protein>
    <submittedName>
        <fullName evidence="2">Uncharacterized protein</fullName>
    </submittedName>
</protein>
<keyword evidence="3" id="KW-1185">Reference proteome</keyword>
<dbReference type="OrthoDB" id="62952at2759"/>
<organism evidence="2 3">
    <name type="scientific">Pseudovirgaria hyperparasitica</name>
    <dbReference type="NCBI Taxonomy" id="470096"/>
    <lineage>
        <taxon>Eukaryota</taxon>
        <taxon>Fungi</taxon>
        <taxon>Dikarya</taxon>
        <taxon>Ascomycota</taxon>
        <taxon>Pezizomycotina</taxon>
        <taxon>Dothideomycetes</taxon>
        <taxon>Dothideomycetes incertae sedis</taxon>
        <taxon>Acrospermales</taxon>
        <taxon>Acrospermaceae</taxon>
        <taxon>Pseudovirgaria</taxon>
    </lineage>
</organism>
<sequence>MHPECPSTLSSPSKNEPPPSKSPTTPHLRTSFLSLPLELREQVYAHLFSDSPGWAGETKIELSDEQGSSGDPVDICLKLHWYWFLANRQIAREGVEYGFRWTKVRFVGGPWVLRALFEKIKTPWLRRPLTPEQRIAWAQCSPLPSSLDKIVGDGAYALCSNPNPPPSLEPNRLALLRHLELAWTTIPHDIGSASVLARISSFELRPLFTLIAHDMPSLECITTSLRFRSRRDTRDGGLTRAEWFNVELASYALALLLCAHSPHSPTTPHFRTLRIRYMARNPWAAMEPPLALPLVTSSPLFTHLRAERLPELAAVLTGVRAWGFCVSEDTLAVASSVVPWDPMRDTHMVGEEVEFVVRVREGCEVRDLCVPDGGMGALGRRKGWGVGVGVYGGGGGEEEVGEGEGEAWWEDEVDWTGLEDREAYGRFLRDGYCREYRPWEGLSDDSDYGLGYGDNDDYGAAMDDETDVRWGS</sequence>